<dbReference type="Proteomes" id="UP000003505">
    <property type="component" value="Unassembled WGS sequence"/>
</dbReference>
<organism evidence="1 2">
    <name type="scientific">Selenomonas sputigena (strain ATCC 35185 / DSM 20758 / CCUG 44933 / VPI D19B-28)</name>
    <dbReference type="NCBI Taxonomy" id="546271"/>
    <lineage>
        <taxon>Bacteria</taxon>
        <taxon>Bacillati</taxon>
        <taxon>Bacillota</taxon>
        <taxon>Negativicutes</taxon>
        <taxon>Selenomonadales</taxon>
        <taxon>Selenomonadaceae</taxon>
        <taxon>Selenomonas</taxon>
    </lineage>
</organism>
<evidence type="ECO:0000313" key="2">
    <source>
        <dbReference type="Proteomes" id="UP000003505"/>
    </source>
</evidence>
<comment type="caution">
    <text evidence="1">The sequence shown here is derived from an EMBL/GenBank/DDBJ whole genome shotgun (WGS) entry which is preliminary data.</text>
</comment>
<accession>C9LU36</accession>
<name>C9LU36_SELS3</name>
<gene>
    <name evidence="1" type="ORF">SELSPUOL_00843</name>
</gene>
<dbReference type="AlphaFoldDB" id="C9LU36"/>
<reference evidence="1 2" key="1">
    <citation type="submission" date="2009-09" db="EMBL/GenBank/DDBJ databases">
        <authorList>
            <person name="Weinstock G."/>
            <person name="Sodergren E."/>
            <person name="Clifton S."/>
            <person name="Fulton L."/>
            <person name="Fulton B."/>
            <person name="Courtney L."/>
            <person name="Fronick C."/>
            <person name="Harrison M."/>
            <person name="Strong C."/>
            <person name="Farmer C."/>
            <person name="Delahaunty K."/>
            <person name="Markovic C."/>
            <person name="Hall O."/>
            <person name="Minx P."/>
            <person name="Tomlinson C."/>
            <person name="Mitreva M."/>
            <person name="Nelson J."/>
            <person name="Hou S."/>
            <person name="Wollam A."/>
            <person name="Pepin K.H."/>
            <person name="Johnson M."/>
            <person name="Bhonagiri V."/>
            <person name="Nash W.E."/>
            <person name="Warren W."/>
            <person name="Chinwalla A."/>
            <person name="Mardis E.R."/>
            <person name="Wilson R.K."/>
        </authorList>
    </citation>
    <scope>NUCLEOTIDE SEQUENCE [LARGE SCALE GENOMIC DNA]</scope>
    <source>
        <strain evidence="2">ATCC 35185 / DSM 20758 / VPI D19B-28</strain>
    </source>
</reference>
<sequence length="48" mass="5694">MSTKWTFVRIAYYENPRGQARRAQSDWLFHVRAAHNVHKVDVCAYSLL</sequence>
<dbReference type="EMBL" id="ACKP02000015">
    <property type="protein sequence ID" value="EEX77568.1"/>
    <property type="molecule type" value="Genomic_DNA"/>
</dbReference>
<evidence type="ECO:0000313" key="1">
    <source>
        <dbReference type="EMBL" id="EEX77568.1"/>
    </source>
</evidence>
<protein>
    <submittedName>
        <fullName evidence="1">Uncharacterized protein</fullName>
    </submittedName>
</protein>
<proteinExistence type="predicted"/>